<dbReference type="Proteomes" id="UP000735302">
    <property type="component" value="Unassembled WGS sequence"/>
</dbReference>
<organism evidence="1 2">
    <name type="scientific">Plakobranchus ocellatus</name>
    <dbReference type="NCBI Taxonomy" id="259542"/>
    <lineage>
        <taxon>Eukaryota</taxon>
        <taxon>Metazoa</taxon>
        <taxon>Spiralia</taxon>
        <taxon>Lophotrochozoa</taxon>
        <taxon>Mollusca</taxon>
        <taxon>Gastropoda</taxon>
        <taxon>Heterobranchia</taxon>
        <taxon>Euthyneura</taxon>
        <taxon>Panpulmonata</taxon>
        <taxon>Sacoglossa</taxon>
        <taxon>Placobranchoidea</taxon>
        <taxon>Plakobranchidae</taxon>
        <taxon>Plakobranchus</taxon>
    </lineage>
</organism>
<name>A0AAV3Y435_9GAST</name>
<sequence length="146" mass="16321">MLVKFELKLPIFWVNLTSNIACIFFLLTSPNEFRVVPLSRSIMQAVLKGPVSPDSLKPINEALSGMEKSSRHRQSFLTSPRQFLYPTPSLDKPWPLPHLNQPCESSAQGECRWHMANESALRSAGTLLSQVRAPPQVPWLDGAPKA</sequence>
<accession>A0AAV3Y435</accession>
<keyword evidence="2" id="KW-1185">Reference proteome</keyword>
<proteinExistence type="predicted"/>
<evidence type="ECO:0000313" key="1">
    <source>
        <dbReference type="EMBL" id="GFN77794.1"/>
    </source>
</evidence>
<evidence type="ECO:0000313" key="2">
    <source>
        <dbReference type="Proteomes" id="UP000735302"/>
    </source>
</evidence>
<protein>
    <submittedName>
        <fullName evidence="1">Uncharacterized protein</fullName>
    </submittedName>
</protein>
<reference evidence="1 2" key="1">
    <citation type="journal article" date="2021" name="Elife">
        <title>Chloroplast acquisition without the gene transfer in kleptoplastic sea slugs, Plakobranchus ocellatus.</title>
        <authorList>
            <person name="Maeda T."/>
            <person name="Takahashi S."/>
            <person name="Yoshida T."/>
            <person name="Shimamura S."/>
            <person name="Takaki Y."/>
            <person name="Nagai Y."/>
            <person name="Toyoda A."/>
            <person name="Suzuki Y."/>
            <person name="Arimoto A."/>
            <person name="Ishii H."/>
            <person name="Satoh N."/>
            <person name="Nishiyama T."/>
            <person name="Hasebe M."/>
            <person name="Maruyama T."/>
            <person name="Minagawa J."/>
            <person name="Obokata J."/>
            <person name="Shigenobu S."/>
        </authorList>
    </citation>
    <scope>NUCLEOTIDE SEQUENCE [LARGE SCALE GENOMIC DNA]</scope>
</reference>
<comment type="caution">
    <text evidence="1">The sequence shown here is derived from an EMBL/GenBank/DDBJ whole genome shotgun (WGS) entry which is preliminary data.</text>
</comment>
<dbReference type="EMBL" id="BLXT01000501">
    <property type="protein sequence ID" value="GFN77794.1"/>
    <property type="molecule type" value="Genomic_DNA"/>
</dbReference>
<dbReference type="AlphaFoldDB" id="A0AAV3Y435"/>
<gene>
    <name evidence="1" type="ORF">PoB_000430000</name>
</gene>